<keyword evidence="2" id="KW-1185">Reference proteome</keyword>
<accession>A0A5B7ID86</accession>
<name>A0A5B7ID86_PORTR</name>
<proteinExistence type="predicted"/>
<dbReference type="Proteomes" id="UP000324222">
    <property type="component" value="Unassembled WGS sequence"/>
</dbReference>
<dbReference type="AlphaFoldDB" id="A0A5B7ID86"/>
<protein>
    <submittedName>
        <fullName evidence="1">Uncharacterized protein</fullName>
    </submittedName>
</protein>
<dbReference type="EMBL" id="VSRR010058087">
    <property type="protein sequence ID" value="MPC81812.1"/>
    <property type="molecule type" value="Genomic_DNA"/>
</dbReference>
<comment type="caution">
    <text evidence="1">The sequence shown here is derived from an EMBL/GenBank/DDBJ whole genome shotgun (WGS) entry which is preliminary data.</text>
</comment>
<sequence>MATITTVAITVATIITIRAVATVTISTVDVTHRCCRSGGGYQTVSLTDMLQRSRKLLVGSSFIWL</sequence>
<reference evidence="1 2" key="1">
    <citation type="submission" date="2019-05" db="EMBL/GenBank/DDBJ databases">
        <title>Another draft genome of Portunus trituberculatus and its Hox gene families provides insights of decapod evolution.</title>
        <authorList>
            <person name="Jeong J.-H."/>
            <person name="Song I."/>
            <person name="Kim S."/>
            <person name="Choi T."/>
            <person name="Kim D."/>
            <person name="Ryu S."/>
            <person name="Kim W."/>
        </authorList>
    </citation>
    <scope>NUCLEOTIDE SEQUENCE [LARGE SCALE GENOMIC DNA]</scope>
    <source>
        <tissue evidence="1">Muscle</tissue>
    </source>
</reference>
<evidence type="ECO:0000313" key="2">
    <source>
        <dbReference type="Proteomes" id="UP000324222"/>
    </source>
</evidence>
<gene>
    <name evidence="1" type="ORF">E2C01_076447</name>
</gene>
<organism evidence="1 2">
    <name type="scientific">Portunus trituberculatus</name>
    <name type="common">Swimming crab</name>
    <name type="synonym">Neptunus trituberculatus</name>
    <dbReference type="NCBI Taxonomy" id="210409"/>
    <lineage>
        <taxon>Eukaryota</taxon>
        <taxon>Metazoa</taxon>
        <taxon>Ecdysozoa</taxon>
        <taxon>Arthropoda</taxon>
        <taxon>Crustacea</taxon>
        <taxon>Multicrustacea</taxon>
        <taxon>Malacostraca</taxon>
        <taxon>Eumalacostraca</taxon>
        <taxon>Eucarida</taxon>
        <taxon>Decapoda</taxon>
        <taxon>Pleocyemata</taxon>
        <taxon>Brachyura</taxon>
        <taxon>Eubrachyura</taxon>
        <taxon>Portunoidea</taxon>
        <taxon>Portunidae</taxon>
        <taxon>Portuninae</taxon>
        <taxon>Portunus</taxon>
    </lineage>
</organism>
<evidence type="ECO:0000313" key="1">
    <source>
        <dbReference type="EMBL" id="MPC81812.1"/>
    </source>
</evidence>